<dbReference type="PANTHER" id="PTHR11359:SF0">
    <property type="entry name" value="AMP DEAMINASE"/>
    <property type="match status" value="1"/>
</dbReference>
<feature type="compositionally biased region" description="Basic residues" evidence="8">
    <location>
        <begin position="152"/>
        <end position="161"/>
    </location>
</feature>
<keyword evidence="6" id="KW-0378">Hydrolase</keyword>
<dbReference type="InterPro" id="IPR006329">
    <property type="entry name" value="AMPD"/>
</dbReference>
<evidence type="ECO:0000256" key="6">
    <source>
        <dbReference type="ARBA" id="ARBA00022801"/>
    </source>
</evidence>
<dbReference type="OrthoDB" id="1723809at2759"/>
<feature type="compositionally biased region" description="Polar residues" evidence="8">
    <location>
        <begin position="114"/>
        <end position="125"/>
    </location>
</feature>
<comment type="similarity">
    <text evidence="3">Belongs to the metallo-dependent hydrolases superfamily. Adenosine and AMP deaminases family.</text>
</comment>
<feature type="region of interest" description="Disordered" evidence="8">
    <location>
        <begin position="110"/>
        <end position="216"/>
    </location>
</feature>
<dbReference type="GO" id="GO:0046872">
    <property type="term" value="F:metal ion binding"/>
    <property type="evidence" value="ECO:0007669"/>
    <property type="project" value="UniProtKB-KW"/>
</dbReference>
<dbReference type="InterPro" id="IPR032466">
    <property type="entry name" value="Metal_Hydrolase"/>
</dbReference>
<sequence length="909" mass="106972">MFPVIQQFKDNLKKNQNQNENNILTNKKSSSQEEQQQNQNQLNSENNQEKISNNALDENGSNNNKKNQQSYPNFIQNYIQWIMEKNDDGNLDPQELNSNDKKKEFSALHLDQNKPLNEKSQQIPPQNKIEKIKSDQQDENLIKSDKNSYKSHQNHKQHKKHLPTEIKAEKLDIMGREKDKTNSPLCENNQMQQVSSSDSQQEENPVQINIRPPQKTESFPNYINQVAKNIPDQQQQDQNILQIIKKQQSATDSDLEDELEDLDMQQISHSISGIPDSPKRQPSMQTKNLDILLRSDRVKQLKEYIHQNSNQDEICYDKINIVLAKGAKQGQLYIQQEEHKYATQLLCEAIKIRDQKYMHFKNHYHCISEKFIKYDRKGIPYLDWSVNVKLEPKIKNIVNDKKVKSLCYERLKLQEKHFEMHELLNYDKEMKEQKEIMYQDFFTIPKVDTHIHHSACMSAKQLADFLIEIFSDQEQLKRVVKIEQNEEFTLQDVLNQIGVDDPREINVDSLNVQADRTLFKRFDNFNNKYNPQSSSLLREIFLKTDNHMGGEYLALITKRQMEVLAQQNTYTEWRLSVYGKTQDEWSKLGKWIFSYGLNKCKGSEKVSWMIQIPRLYHIYKKKKIVENFGDMINNIFKPLFEVTMDPESDPDLYRFLLMVGGFDSVDDESIFEQLQKKELNIDPQHYTELHNPHYIYWMYYMYANILSLNYLRKIRGLNTFSYRPHCGESGDQSHLISAFLLADGINHGITLQEHISLKYLYYLEQIGLAMSPMSNNKLFLKYRDSPFKRFFQAGFNVSLSTDDPLILHLTSEPLVEEYAIASQIWNLSSVDICEIARNSVVQSSLPEPIKQFWAGQYRTFSSKANNYQHSNLPQSRYMYRLETKALEFQFLGKFLEESDDSSEENLSKK</sequence>
<dbReference type="GO" id="GO:0046033">
    <property type="term" value="P:AMP metabolic process"/>
    <property type="evidence" value="ECO:0007669"/>
    <property type="project" value="TreeGrafter"/>
</dbReference>
<dbReference type="InParanoid" id="A0A0V0QG62"/>
<dbReference type="GO" id="GO:0003876">
    <property type="term" value="F:AMP deaminase activity"/>
    <property type="evidence" value="ECO:0007669"/>
    <property type="project" value="UniProtKB-EC"/>
</dbReference>
<evidence type="ECO:0000256" key="8">
    <source>
        <dbReference type="SAM" id="MobiDB-lite"/>
    </source>
</evidence>
<evidence type="ECO:0000256" key="5">
    <source>
        <dbReference type="ARBA" id="ARBA00022723"/>
    </source>
</evidence>
<name>A0A0V0QG62_PSEPJ</name>
<keyword evidence="5" id="KW-0479">Metal-binding</keyword>
<comment type="caution">
    <text evidence="9">The sequence shown here is derived from an EMBL/GenBank/DDBJ whole genome shotgun (WGS) entry which is preliminary data.</text>
</comment>
<feature type="compositionally biased region" description="Basic and acidic residues" evidence="8">
    <location>
        <begin position="162"/>
        <end position="181"/>
    </location>
</feature>
<proteinExistence type="inferred from homology"/>
<dbReference type="PROSITE" id="PS00485">
    <property type="entry name" value="A_DEAMINASE"/>
    <property type="match status" value="1"/>
</dbReference>
<reference evidence="9 10" key="1">
    <citation type="journal article" date="2015" name="Sci. Rep.">
        <title>Genome of the facultative scuticociliatosis pathogen Pseudocohnilembus persalinus provides insight into its virulence through horizontal gene transfer.</title>
        <authorList>
            <person name="Xiong J."/>
            <person name="Wang G."/>
            <person name="Cheng J."/>
            <person name="Tian M."/>
            <person name="Pan X."/>
            <person name="Warren A."/>
            <person name="Jiang C."/>
            <person name="Yuan D."/>
            <person name="Miao W."/>
        </authorList>
    </citation>
    <scope>NUCLEOTIDE SEQUENCE [LARGE SCALE GENOMIC DNA]</scope>
    <source>
        <strain evidence="9">36N120E</strain>
    </source>
</reference>
<dbReference type="Gene3D" id="4.10.800.20">
    <property type="match status" value="1"/>
</dbReference>
<feature type="region of interest" description="Disordered" evidence="8">
    <location>
        <begin position="26"/>
        <end position="47"/>
    </location>
</feature>
<dbReference type="SUPFAM" id="SSF51556">
    <property type="entry name" value="Metallo-dependent hydrolases"/>
    <property type="match status" value="1"/>
</dbReference>
<feature type="compositionally biased region" description="Basic and acidic residues" evidence="8">
    <location>
        <begin position="128"/>
        <end position="148"/>
    </location>
</feature>
<dbReference type="EMBL" id="LDAU01000175">
    <property type="protein sequence ID" value="KRX01195.1"/>
    <property type="molecule type" value="Genomic_DNA"/>
</dbReference>
<dbReference type="Gene3D" id="3.20.20.140">
    <property type="entry name" value="Metal-dependent hydrolases"/>
    <property type="match status" value="1"/>
</dbReference>
<evidence type="ECO:0000256" key="3">
    <source>
        <dbReference type="ARBA" id="ARBA00006676"/>
    </source>
</evidence>
<organism evidence="9 10">
    <name type="scientific">Pseudocohnilembus persalinus</name>
    <name type="common">Ciliate</name>
    <dbReference type="NCBI Taxonomy" id="266149"/>
    <lineage>
        <taxon>Eukaryota</taxon>
        <taxon>Sar</taxon>
        <taxon>Alveolata</taxon>
        <taxon>Ciliophora</taxon>
        <taxon>Intramacronucleata</taxon>
        <taxon>Oligohymenophorea</taxon>
        <taxon>Scuticociliatia</taxon>
        <taxon>Philasterida</taxon>
        <taxon>Pseudocohnilembidae</taxon>
        <taxon>Pseudocohnilembus</taxon>
    </lineage>
</organism>
<dbReference type="Pfam" id="PF19326">
    <property type="entry name" value="AMP_deaminase"/>
    <property type="match status" value="1"/>
</dbReference>
<dbReference type="UniPathway" id="UPA00591">
    <property type="reaction ID" value="UER00663"/>
</dbReference>
<evidence type="ECO:0000256" key="7">
    <source>
        <dbReference type="ARBA" id="ARBA00022833"/>
    </source>
</evidence>
<evidence type="ECO:0000313" key="10">
    <source>
        <dbReference type="Proteomes" id="UP000054937"/>
    </source>
</evidence>
<dbReference type="Proteomes" id="UP000054937">
    <property type="component" value="Unassembled WGS sequence"/>
</dbReference>
<keyword evidence="10" id="KW-1185">Reference proteome</keyword>
<dbReference type="AlphaFoldDB" id="A0A0V0QG62"/>
<evidence type="ECO:0000313" key="9">
    <source>
        <dbReference type="EMBL" id="KRX01195.1"/>
    </source>
</evidence>
<evidence type="ECO:0000256" key="4">
    <source>
        <dbReference type="ARBA" id="ARBA00012775"/>
    </source>
</evidence>
<comment type="cofactor">
    <cofactor evidence="1">
        <name>Zn(2+)</name>
        <dbReference type="ChEBI" id="CHEBI:29105"/>
    </cofactor>
</comment>
<comment type="pathway">
    <text evidence="2">Purine metabolism; IMP biosynthesis via salvage pathway; IMP from AMP: step 1/1.</text>
</comment>
<dbReference type="GO" id="GO:0005829">
    <property type="term" value="C:cytosol"/>
    <property type="evidence" value="ECO:0007669"/>
    <property type="project" value="TreeGrafter"/>
</dbReference>
<gene>
    <name evidence="9" type="ORF">PPERSA_03699</name>
</gene>
<feature type="compositionally biased region" description="Low complexity" evidence="8">
    <location>
        <begin position="190"/>
        <end position="199"/>
    </location>
</feature>
<evidence type="ECO:0000256" key="1">
    <source>
        <dbReference type="ARBA" id="ARBA00001947"/>
    </source>
</evidence>
<dbReference type="PANTHER" id="PTHR11359">
    <property type="entry name" value="AMP DEAMINASE"/>
    <property type="match status" value="1"/>
</dbReference>
<dbReference type="InterPro" id="IPR006650">
    <property type="entry name" value="A/AMP_deam_AS"/>
</dbReference>
<protein>
    <recommendedName>
        <fullName evidence="4">AMP deaminase</fullName>
        <ecNumber evidence="4">3.5.4.6</ecNumber>
    </recommendedName>
</protein>
<dbReference type="EC" id="3.5.4.6" evidence="4"/>
<keyword evidence="7" id="KW-0862">Zinc</keyword>
<accession>A0A0V0QG62</accession>
<dbReference type="FunCoup" id="A0A0V0QG62">
    <property type="interactions" value="46"/>
</dbReference>
<evidence type="ECO:0000256" key="2">
    <source>
        <dbReference type="ARBA" id="ARBA00004955"/>
    </source>
</evidence>
<dbReference type="GO" id="GO:0032264">
    <property type="term" value="P:IMP salvage"/>
    <property type="evidence" value="ECO:0007669"/>
    <property type="project" value="UniProtKB-UniPathway"/>
</dbReference>